<comment type="caution">
    <text evidence="1">The sequence shown here is derived from an EMBL/GenBank/DDBJ whole genome shotgun (WGS) entry which is preliminary data.</text>
</comment>
<organism evidence="1 2">
    <name type="scientific">Sphaerodactylus townsendi</name>
    <dbReference type="NCBI Taxonomy" id="933632"/>
    <lineage>
        <taxon>Eukaryota</taxon>
        <taxon>Metazoa</taxon>
        <taxon>Chordata</taxon>
        <taxon>Craniata</taxon>
        <taxon>Vertebrata</taxon>
        <taxon>Euteleostomi</taxon>
        <taxon>Lepidosauria</taxon>
        <taxon>Squamata</taxon>
        <taxon>Bifurcata</taxon>
        <taxon>Gekkota</taxon>
        <taxon>Sphaerodactylidae</taxon>
        <taxon>Sphaerodactylus</taxon>
    </lineage>
</organism>
<accession>A0ACB8F2I8</accession>
<proteinExistence type="predicted"/>
<gene>
    <name evidence="1" type="ORF">K3G42_004906</name>
</gene>
<keyword evidence="2" id="KW-1185">Reference proteome</keyword>
<dbReference type="Proteomes" id="UP000827872">
    <property type="component" value="Linkage Group LG05"/>
</dbReference>
<dbReference type="EMBL" id="CM037618">
    <property type="protein sequence ID" value="KAH7999089.1"/>
    <property type="molecule type" value="Genomic_DNA"/>
</dbReference>
<evidence type="ECO:0000313" key="2">
    <source>
        <dbReference type="Proteomes" id="UP000827872"/>
    </source>
</evidence>
<protein>
    <submittedName>
        <fullName evidence="1">Uncharacterized protein</fullName>
    </submittedName>
</protein>
<sequence length="188" mass="20236">MTERPSFPPGCSVMSPSPERGSGGGAVLQRTSKTGGPRPAEKPQPLAHEKHRGGGCSYKGKAVRTAGLVVWDSLTILSRISFPLFHLSSLRSAFLSPENGGVTDPHPPPFLPLAGFPHWEGAAEAFSRSLRKRDVSLEKSDLTSCPCGALSSLLSSPPLSSPLFVYHHPFGNAVPRKGFFMILNYYCY</sequence>
<evidence type="ECO:0000313" key="1">
    <source>
        <dbReference type="EMBL" id="KAH7999089.1"/>
    </source>
</evidence>
<name>A0ACB8F2I8_9SAUR</name>
<reference evidence="1" key="1">
    <citation type="submission" date="2021-08" db="EMBL/GenBank/DDBJ databases">
        <title>The first chromosome-level gecko genome reveals the dynamic sex chromosomes of Neotropical dwarf geckos (Sphaerodactylidae: Sphaerodactylus).</title>
        <authorList>
            <person name="Pinto B.J."/>
            <person name="Keating S.E."/>
            <person name="Gamble T."/>
        </authorList>
    </citation>
    <scope>NUCLEOTIDE SEQUENCE</scope>
    <source>
        <strain evidence="1">TG3544</strain>
    </source>
</reference>